<protein>
    <submittedName>
        <fullName evidence="2">Uncharacterized protein</fullName>
    </submittedName>
</protein>
<accession>A0A915LP54</accession>
<name>A0A915LP54_MELJA</name>
<keyword evidence="1" id="KW-1185">Reference proteome</keyword>
<evidence type="ECO:0000313" key="2">
    <source>
        <dbReference type="WBParaSite" id="scaffold1507_cov164.g3212"/>
    </source>
</evidence>
<reference evidence="2" key="1">
    <citation type="submission" date="2022-11" db="UniProtKB">
        <authorList>
            <consortium name="WormBaseParasite"/>
        </authorList>
    </citation>
    <scope>IDENTIFICATION</scope>
</reference>
<dbReference type="Proteomes" id="UP000887561">
    <property type="component" value="Unplaced"/>
</dbReference>
<organism evidence="1 2">
    <name type="scientific">Meloidogyne javanica</name>
    <name type="common">Root-knot nematode worm</name>
    <dbReference type="NCBI Taxonomy" id="6303"/>
    <lineage>
        <taxon>Eukaryota</taxon>
        <taxon>Metazoa</taxon>
        <taxon>Ecdysozoa</taxon>
        <taxon>Nematoda</taxon>
        <taxon>Chromadorea</taxon>
        <taxon>Rhabditida</taxon>
        <taxon>Tylenchina</taxon>
        <taxon>Tylenchomorpha</taxon>
        <taxon>Tylenchoidea</taxon>
        <taxon>Meloidogynidae</taxon>
        <taxon>Meloidogyninae</taxon>
        <taxon>Meloidogyne</taxon>
        <taxon>Meloidogyne incognita group</taxon>
    </lineage>
</organism>
<evidence type="ECO:0000313" key="1">
    <source>
        <dbReference type="Proteomes" id="UP000887561"/>
    </source>
</evidence>
<dbReference type="AlphaFoldDB" id="A0A915LP54"/>
<sequence>MDESNSLQLLNLNLNSDDWDNSGLFYDMIIEDERGALMDENENDLNLVSQVLPVIVLQQNPDMIEQGD</sequence>
<proteinExistence type="predicted"/>
<dbReference type="WBParaSite" id="scaffold1507_cov164.g3212">
    <property type="protein sequence ID" value="scaffold1507_cov164.g3212"/>
    <property type="gene ID" value="scaffold1507_cov164.g3212"/>
</dbReference>